<feature type="chain" id="PRO_5039755771" description="Metalloendopeptidase" evidence="2">
    <location>
        <begin position="23"/>
        <end position="256"/>
    </location>
</feature>
<dbReference type="FunFam" id="3.40.390.10:FF:000037">
    <property type="entry name" value="Metalloendopeptidase"/>
    <property type="match status" value="1"/>
</dbReference>
<dbReference type="GeneID" id="117564865"/>
<dbReference type="SUPFAM" id="SSF55486">
    <property type="entry name" value="Metalloproteases ('zincins'), catalytic domain"/>
    <property type="match status" value="1"/>
</dbReference>
<sequence length="256" mass="28578">MFSPRSKFVALLLSCLCLGALTAPLSVTMEETDPELTAGYFQGDMEIEVLRNGELSPTLHWPNATVYYKISEEFDAEHAAHIEIGMRLIERASCIRFLPATVDTLNYVSVITSDSGCSSKVGYKGGEQTVKLKIAPIDLGCFKLGTIQHEFLHTLGFHHQQCSPNRDEFVKVVEENITEGRENNFKKYTEDQVGDFDVPYDYSSILHYSSMAFSKNGEATIIALDPEGQAKMGQRIALSDGDIIRLNTMYKCPLQM</sequence>
<keyword evidence="1 2" id="KW-0645">Protease</keyword>
<feature type="binding site" evidence="1">
    <location>
        <position position="159"/>
    </location>
    <ligand>
        <name>Zn(2+)</name>
        <dbReference type="ChEBI" id="CHEBI:29105"/>
        <note>catalytic</note>
    </ligand>
</feature>
<evidence type="ECO:0000256" key="2">
    <source>
        <dbReference type="RuleBase" id="RU361183"/>
    </source>
</evidence>
<feature type="active site" evidence="1">
    <location>
        <position position="150"/>
    </location>
</feature>
<feature type="binding site" evidence="1">
    <location>
        <position position="149"/>
    </location>
    <ligand>
        <name>Zn(2+)</name>
        <dbReference type="ChEBI" id="CHEBI:29105"/>
        <note>catalytic</note>
    </ligand>
</feature>
<dbReference type="InterPro" id="IPR006026">
    <property type="entry name" value="Peptidase_Metallo"/>
</dbReference>
<dbReference type="PROSITE" id="PS51864">
    <property type="entry name" value="ASTACIN"/>
    <property type="match status" value="1"/>
</dbReference>
<dbReference type="InterPro" id="IPR001506">
    <property type="entry name" value="Peptidase_M12A"/>
</dbReference>
<organism evidence="4 5">
    <name type="scientific">Drosophila albomicans</name>
    <name type="common">Fruit fly</name>
    <dbReference type="NCBI Taxonomy" id="7291"/>
    <lineage>
        <taxon>Eukaryota</taxon>
        <taxon>Metazoa</taxon>
        <taxon>Ecdysozoa</taxon>
        <taxon>Arthropoda</taxon>
        <taxon>Hexapoda</taxon>
        <taxon>Insecta</taxon>
        <taxon>Pterygota</taxon>
        <taxon>Neoptera</taxon>
        <taxon>Endopterygota</taxon>
        <taxon>Diptera</taxon>
        <taxon>Brachycera</taxon>
        <taxon>Muscomorpha</taxon>
        <taxon>Ephydroidea</taxon>
        <taxon>Drosophilidae</taxon>
        <taxon>Drosophila</taxon>
    </lineage>
</organism>
<dbReference type="PRINTS" id="PR00480">
    <property type="entry name" value="ASTACIN"/>
</dbReference>
<evidence type="ECO:0000256" key="1">
    <source>
        <dbReference type="PROSITE-ProRule" id="PRU01211"/>
    </source>
</evidence>
<dbReference type="Proteomes" id="UP000515160">
    <property type="component" value="Chromosome 2L"/>
</dbReference>
<keyword evidence="4" id="KW-1185">Reference proteome</keyword>
<feature type="domain" description="Peptidase M12A" evidence="3">
    <location>
        <begin position="52"/>
        <end position="253"/>
    </location>
</feature>
<dbReference type="OrthoDB" id="291007at2759"/>
<keyword evidence="1 2" id="KW-0479">Metal-binding</keyword>
<evidence type="ECO:0000259" key="3">
    <source>
        <dbReference type="PROSITE" id="PS51864"/>
    </source>
</evidence>
<feature type="binding site" evidence="1">
    <location>
        <position position="153"/>
    </location>
    <ligand>
        <name>Zn(2+)</name>
        <dbReference type="ChEBI" id="CHEBI:29105"/>
        <note>catalytic</note>
    </ligand>
</feature>
<dbReference type="GO" id="GO:0004222">
    <property type="term" value="F:metalloendopeptidase activity"/>
    <property type="evidence" value="ECO:0007669"/>
    <property type="project" value="UniProtKB-UniRule"/>
</dbReference>
<dbReference type="GO" id="GO:0008270">
    <property type="term" value="F:zinc ion binding"/>
    <property type="evidence" value="ECO:0007669"/>
    <property type="project" value="UniProtKB-UniRule"/>
</dbReference>
<dbReference type="CDD" id="cd04280">
    <property type="entry name" value="ZnMc_astacin_like"/>
    <property type="match status" value="1"/>
</dbReference>
<keyword evidence="1 2" id="KW-0862">Zinc</keyword>
<name>A0A6P8W8B5_DROAB</name>
<evidence type="ECO:0000313" key="5">
    <source>
        <dbReference type="RefSeq" id="XP_034099704.2"/>
    </source>
</evidence>
<feature type="signal peptide" evidence="2">
    <location>
        <begin position="1"/>
        <end position="22"/>
    </location>
</feature>
<keyword evidence="1 2" id="KW-0378">Hydrolase</keyword>
<dbReference type="SMART" id="SM00235">
    <property type="entry name" value="ZnMc"/>
    <property type="match status" value="1"/>
</dbReference>
<protein>
    <recommendedName>
        <fullName evidence="2">Metalloendopeptidase</fullName>
        <ecNumber evidence="2">3.4.24.-</ecNumber>
    </recommendedName>
</protein>
<dbReference type="GO" id="GO:0006508">
    <property type="term" value="P:proteolysis"/>
    <property type="evidence" value="ECO:0007669"/>
    <property type="project" value="UniProtKB-KW"/>
</dbReference>
<dbReference type="EC" id="3.4.24.-" evidence="2"/>
<gene>
    <name evidence="5" type="primary">LOC117564865</name>
</gene>
<reference evidence="5" key="1">
    <citation type="submission" date="2025-08" db="UniProtKB">
        <authorList>
            <consortium name="RefSeq"/>
        </authorList>
    </citation>
    <scope>IDENTIFICATION</scope>
    <source>
        <strain evidence="5">15112-1751.03</strain>
        <tissue evidence="5">Whole Adult</tissue>
    </source>
</reference>
<dbReference type="InterPro" id="IPR024079">
    <property type="entry name" value="MetalloPept_cat_dom_sf"/>
</dbReference>
<accession>A0A6P8W8B5</accession>
<comment type="cofactor">
    <cofactor evidence="1 2">
        <name>Zn(2+)</name>
        <dbReference type="ChEBI" id="CHEBI:29105"/>
    </cofactor>
    <text evidence="1 2">Binds 1 zinc ion per subunit.</text>
</comment>
<keyword evidence="1 2" id="KW-0482">Metalloprotease</keyword>
<dbReference type="InterPro" id="IPR034035">
    <property type="entry name" value="Astacin-like_dom"/>
</dbReference>
<evidence type="ECO:0000313" key="4">
    <source>
        <dbReference type="Proteomes" id="UP000515160"/>
    </source>
</evidence>
<keyword evidence="2" id="KW-0732">Signal</keyword>
<dbReference type="Pfam" id="PF01400">
    <property type="entry name" value="Astacin"/>
    <property type="match status" value="1"/>
</dbReference>
<proteinExistence type="predicted"/>
<comment type="caution">
    <text evidence="1">Lacks conserved residue(s) required for the propagation of feature annotation.</text>
</comment>
<dbReference type="RefSeq" id="XP_034099704.2">
    <property type="nucleotide sequence ID" value="XM_034243813.2"/>
</dbReference>
<dbReference type="PANTHER" id="PTHR10127:SF814">
    <property type="entry name" value="MEPRIN A SUBUNIT BETA"/>
    <property type="match status" value="1"/>
</dbReference>
<dbReference type="Gene3D" id="3.40.390.10">
    <property type="entry name" value="Collagenase (Catalytic Domain)"/>
    <property type="match status" value="1"/>
</dbReference>
<dbReference type="AlphaFoldDB" id="A0A6P8W8B5"/>
<dbReference type="PANTHER" id="PTHR10127">
    <property type="entry name" value="DISCOIDIN, CUB, EGF, LAMININ , AND ZINC METALLOPROTEASE DOMAIN CONTAINING"/>
    <property type="match status" value="1"/>
</dbReference>